<dbReference type="SUPFAM" id="SSF53335">
    <property type="entry name" value="S-adenosyl-L-methionine-dependent methyltransferases"/>
    <property type="match status" value="1"/>
</dbReference>
<proteinExistence type="predicted"/>
<dbReference type="InterPro" id="IPR013216">
    <property type="entry name" value="Methyltransf_11"/>
</dbReference>
<dbReference type="GO" id="GO:0008757">
    <property type="term" value="F:S-adenosylmethionine-dependent methyltransferase activity"/>
    <property type="evidence" value="ECO:0007669"/>
    <property type="project" value="InterPro"/>
</dbReference>
<dbReference type="RefSeq" id="WP_181928310.1">
    <property type="nucleotide sequence ID" value="NZ_CP054698.1"/>
</dbReference>
<reference evidence="3" key="1">
    <citation type="submission" date="2020-06" db="EMBL/GenBank/DDBJ databases">
        <title>Nostoc edaphicum CCNP1411 genome.</title>
        <authorList>
            <person name="Fidor A."/>
            <person name="Grabski M."/>
            <person name="Gawor J."/>
            <person name="Gromadka R."/>
            <person name="Wegrzyn G."/>
            <person name="Mazur-Marzec H."/>
        </authorList>
    </citation>
    <scope>NUCLEOTIDE SEQUENCE [LARGE SCALE GENOMIC DNA]</scope>
    <source>
        <strain evidence="3">CCNP1411</strain>
    </source>
</reference>
<name>A0A7D7QV83_9NOSO</name>
<evidence type="ECO:0000313" key="2">
    <source>
        <dbReference type="EMBL" id="QMS90523.1"/>
    </source>
</evidence>
<dbReference type="Proteomes" id="UP000514713">
    <property type="component" value="Chromosome"/>
</dbReference>
<keyword evidence="3" id="KW-1185">Reference proteome</keyword>
<organism evidence="2 3">
    <name type="scientific">Nostoc edaphicum CCNP1411</name>
    <dbReference type="NCBI Taxonomy" id="1472755"/>
    <lineage>
        <taxon>Bacteria</taxon>
        <taxon>Bacillati</taxon>
        <taxon>Cyanobacteriota</taxon>
        <taxon>Cyanophyceae</taxon>
        <taxon>Nostocales</taxon>
        <taxon>Nostocaceae</taxon>
        <taxon>Nostoc</taxon>
    </lineage>
</organism>
<evidence type="ECO:0000313" key="3">
    <source>
        <dbReference type="Proteomes" id="UP000514713"/>
    </source>
</evidence>
<accession>A0A7D7QV83</accession>
<dbReference type="GO" id="GO:0032259">
    <property type="term" value="P:methylation"/>
    <property type="evidence" value="ECO:0007669"/>
    <property type="project" value="UniProtKB-KW"/>
</dbReference>
<dbReference type="InterPro" id="IPR052356">
    <property type="entry name" value="Thiol_S-MT"/>
</dbReference>
<protein>
    <submittedName>
        <fullName evidence="2">Class I SAM-dependent methyltransferase</fullName>
    </submittedName>
</protein>
<dbReference type="Pfam" id="PF08241">
    <property type="entry name" value="Methyltransf_11"/>
    <property type="match status" value="1"/>
</dbReference>
<dbReference type="InterPro" id="IPR029063">
    <property type="entry name" value="SAM-dependent_MTases_sf"/>
</dbReference>
<dbReference type="CDD" id="cd02440">
    <property type="entry name" value="AdoMet_MTases"/>
    <property type="match status" value="1"/>
</dbReference>
<keyword evidence="2" id="KW-0489">Methyltransferase</keyword>
<dbReference type="PANTHER" id="PTHR45036:SF1">
    <property type="entry name" value="METHYLTRANSFERASE LIKE 7A"/>
    <property type="match status" value="1"/>
</dbReference>
<gene>
    <name evidence="2" type="ORF">HUN01_24180</name>
</gene>
<sequence length="225" mass="25261">MTVNQIIGDSQKQIYGNFGKRFFAWMMAQSSSTYDKIVCDVYDGLRLRKRSLFANLQGKVLEIGPGTGPNLPYYPKDIHWIGIEPNPHMHSYLQKQAEKLGLNIDLRIGNAEWLDAEDNSIDTVVSTLVLCSVPNIDYTLQAILRVLKPGGRFLFIEHVAAPPGSLLRQLQSTIRPIWKVIGDGCHPDRETWIALEKAGFTSVNYERFDAQLPIVSPHIIGVATK</sequence>
<feature type="domain" description="Methyltransferase type 11" evidence="1">
    <location>
        <begin position="61"/>
        <end position="155"/>
    </location>
</feature>
<dbReference type="AlphaFoldDB" id="A0A7D7QV83"/>
<dbReference type="EMBL" id="CP054698">
    <property type="protein sequence ID" value="QMS90523.1"/>
    <property type="molecule type" value="Genomic_DNA"/>
</dbReference>
<dbReference type="KEGG" id="ned:HUN01_24180"/>
<evidence type="ECO:0000259" key="1">
    <source>
        <dbReference type="Pfam" id="PF08241"/>
    </source>
</evidence>
<keyword evidence="2" id="KW-0808">Transferase</keyword>
<dbReference type="Gene3D" id="3.40.50.150">
    <property type="entry name" value="Vaccinia Virus protein VP39"/>
    <property type="match status" value="1"/>
</dbReference>
<dbReference type="PANTHER" id="PTHR45036">
    <property type="entry name" value="METHYLTRANSFERASE LIKE 7B"/>
    <property type="match status" value="1"/>
</dbReference>